<organism evidence="2">
    <name type="scientific">uncultured Caudovirales phage</name>
    <dbReference type="NCBI Taxonomy" id="2100421"/>
    <lineage>
        <taxon>Viruses</taxon>
        <taxon>Duplodnaviria</taxon>
        <taxon>Heunggongvirae</taxon>
        <taxon>Uroviricota</taxon>
        <taxon>Caudoviricetes</taxon>
        <taxon>Peduoviridae</taxon>
        <taxon>Maltschvirus</taxon>
        <taxon>Maltschvirus maltsch</taxon>
    </lineage>
</organism>
<dbReference type="EMBL" id="LR796177">
    <property type="protein sequence ID" value="CAB4124212.1"/>
    <property type="molecule type" value="Genomic_DNA"/>
</dbReference>
<proteinExistence type="predicted"/>
<protein>
    <submittedName>
        <fullName evidence="2">Uncharacterized protein</fullName>
    </submittedName>
</protein>
<evidence type="ECO:0000313" key="2">
    <source>
        <dbReference type="EMBL" id="CAB4240847.1"/>
    </source>
</evidence>
<accession>A0A6J5T8G4</accession>
<name>A0A6J5T8G4_9CAUD</name>
<dbReference type="EMBL" id="LR797816">
    <property type="protein sequence ID" value="CAB4240847.1"/>
    <property type="molecule type" value="Genomic_DNA"/>
</dbReference>
<gene>
    <name evidence="2" type="ORF">UFOVP34_31</name>
    <name evidence="1" type="ORF">UFOVP51_75</name>
</gene>
<reference evidence="2" key="1">
    <citation type="submission" date="2020-05" db="EMBL/GenBank/DDBJ databases">
        <authorList>
            <person name="Chiriac C."/>
            <person name="Salcher M."/>
            <person name="Ghai R."/>
            <person name="Kavagutti S V."/>
        </authorList>
    </citation>
    <scope>NUCLEOTIDE SEQUENCE</scope>
</reference>
<evidence type="ECO:0000313" key="1">
    <source>
        <dbReference type="EMBL" id="CAB4124212.1"/>
    </source>
</evidence>
<sequence>MAQSSYQQLNLNSDIVLSWSFSFQQPPVIADINNISTSQIQMSCYGATTGNLVAIYNNGSSGVGATLTNNSTLAAFTVDGLSPTLNARILVKNQTPLSNPNGIYTLTTIGDGSTPWILTRAIDYDTTSEIQKGDFVQVTNGTVNANTKWIQTANIISVGISSPNFTMRNNGWTITLPDATLATPGQNFQFNNTGLFPFQILANDGITNIANVSSGDLYYLYLNDNSTSNGSWNPARLTNGSSSINSVTTQSSDNSIVISGSPLSPPGGIIDFKLPTSISNLNILSTSGGFVVATGSNPLTWATRNLLGGGNIVVNNGDGVATDPIFVLSTSLTDLTSAEIGDLQISGNIITNNFVNGAIQLSSTGTEKVYINGIQIDTSGNITGANNLTLNGTLSVMGGFTNPTTPKGFFTFTDTLVPLSNVIAIKDKSSNISSITGSGGVYTINFSPAMSSTNYGVVFGLGSTGGSTPFVSHAFWTAKTVNSVSIVIVDASGVLVPDVEQGITGVIMSST</sequence>